<reference evidence="1 2" key="1">
    <citation type="submission" date="2022-10" db="EMBL/GenBank/DDBJ databases">
        <title>Paucibacter sp. hw1 Genome sequencing.</title>
        <authorList>
            <person name="Park S."/>
        </authorList>
    </citation>
    <scope>NUCLEOTIDE SEQUENCE [LARGE SCALE GENOMIC DNA]</scope>
    <source>
        <strain evidence="2">hw1</strain>
    </source>
</reference>
<keyword evidence="2" id="KW-1185">Reference proteome</keyword>
<gene>
    <name evidence="1" type="ORF">PRZ03_09175</name>
</gene>
<dbReference type="Proteomes" id="UP001221189">
    <property type="component" value="Unassembled WGS sequence"/>
</dbReference>
<evidence type="ECO:0000313" key="2">
    <source>
        <dbReference type="Proteomes" id="UP001221189"/>
    </source>
</evidence>
<protein>
    <submittedName>
        <fullName evidence="1">Uncharacterized protein</fullName>
    </submittedName>
</protein>
<accession>A0ABT5KCU4</accession>
<sequence>MQTKRRGNRVLLIESTYVRKGVEGNSHGFTRQTQVCSLPWDSRVIPDDLAASLTPEQRQHLMDRVVVPAQRREAQRKADEDAHKVDPVWRIKEAHKLVLEAASLGKTKAVPLAAINQLTEAVHGLAGSSSAPVVPHEKEGDPLVSAMASIRAAIKAVDAGHYGTAPATGVRETKTYRLWQELFSAVGGNGQDSLMRALQRCGFVKTKA</sequence>
<comment type="caution">
    <text evidence="1">The sequence shown here is derived from an EMBL/GenBank/DDBJ whole genome shotgun (WGS) entry which is preliminary data.</text>
</comment>
<name>A0ABT5KCU4_9BURK</name>
<organism evidence="1 2">
    <name type="scientific">Roseateles albus</name>
    <dbReference type="NCBI Taxonomy" id="2987525"/>
    <lineage>
        <taxon>Bacteria</taxon>
        <taxon>Pseudomonadati</taxon>
        <taxon>Pseudomonadota</taxon>
        <taxon>Betaproteobacteria</taxon>
        <taxon>Burkholderiales</taxon>
        <taxon>Sphaerotilaceae</taxon>
        <taxon>Roseateles</taxon>
    </lineage>
</organism>
<dbReference type="EMBL" id="JAQQXT010000004">
    <property type="protein sequence ID" value="MDC8771738.1"/>
    <property type="molecule type" value="Genomic_DNA"/>
</dbReference>
<proteinExistence type="predicted"/>
<evidence type="ECO:0000313" key="1">
    <source>
        <dbReference type="EMBL" id="MDC8771738.1"/>
    </source>
</evidence>
<dbReference type="RefSeq" id="WP_273600023.1">
    <property type="nucleotide sequence ID" value="NZ_JAQQXT010000004.1"/>
</dbReference>